<keyword evidence="3" id="KW-1185">Reference proteome</keyword>
<reference evidence="3" key="1">
    <citation type="journal article" date="2014" name="Science">
        <title>Ancient hybridizations among the ancestral genomes of bread wheat.</title>
        <authorList>
            <consortium name="International Wheat Genome Sequencing Consortium,"/>
            <person name="Marcussen T."/>
            <person name="Sandve S.R."/>
            <person name="Heier L."/>
            <person name="Spannagl M."/>
            <person name="Pfeifer M."/>
            <person name="Jakobsen K.S."/>
            <person name="Wulff B.B."/>
            <person name="Steuernagel B."/>
            <person name="Mayer K.F."/>
            <person name="Olsen O.A."/>
        </authorList>
    </citation>
    <scope>NUCLEOTIDE SEQUENCE [LARGE SCALE GENOMIC DNA]</scope>
    <source>
        <strain evidence="3">cv. AL8/78</strain>
    </source>
</reference>
<dbReference type="GO" id="GO:0019432">
    <property type="term" value="P:triglyceride biosynthetic process"/>
    <property type="evidence" value="ECO:0007669"/>
    <property type="project" value="TreeGrafter"/>
</dbReference>
<dbReference type="PANTHER" id="PTHR31650:SF37">
    <property type="entry name" value="DIACYLGLYCEROL O-ACYLTRANSFERASE"/>
    <property type="match status" value="1"/>
</dbReference>
<dbReference type="InterPro" id="IPR045034">
    <property type="entry name" value="O-acyltransferase_WSD1-like"/>
</dbReference>
<dbReference type="InterPro" id="IPR009721">
    <property type="entry name" value="O-acyltransferase_WSD1_C"/>
</dbReference>
<evidence type="ECO:0000259" key="1">
    <source>
        <dbReference type="Pfam" id="PF06974"/>
    </source>
</evidence>
<dbReference type="GO" id="GO:0008374">
    <property type="term" value="F:O-acyltransferase activity"/>
    <property type="evidence" value="ECO:0007669"/>
    <property type="project" value="InterPro"/>
</dbReference>
<proteinExistence type="predicted"/>
<dbReference type="Proteomes" id="UP000015105">
    <property type="component" value="Chromosome 5D"/>
</dbReference>
<reference evidence="2" key="3">
    <citation type="journal article" date="2017" name="Nature">
        <title>Genome sequence of the progenitor of the wheat D genome Aegilops tauschii.</title>
        <authorList>
            <person name="Luo M.C."/>
            <person name="Gu Y.Q."/>
            <person name="Puiu D."/>
            <person name="Wang H."/>
            <person name="Twardziok S.O."/>
            <person name="Deal K.R."/>
            <person name="Huo N."/>
            <person name="Zhu T."/>
            <person name="Wang L."/>
            <person name="Wang Y."/>
            <person name="McGuire P.E."/>
            <person name="Liu S."/>
            <person name="Long H."/>
            <person name="Ramasamy R.K."/>
            <person name="Rodriguez J.C."/>
            <person name="Van S.L."/>
            <person name="Yuan L."/>
            <person name="Wang Z."/>
            <person name="Xia Z."/>
            <person name="Xiao L."/>
            <person name="Anderson O.D."/>
            <person name="Ouyang S."/>
            <person name="Liang Y."/>
            <person name="Zimin A.V."/>
            <person name="Pertea G."/>
            <person name="Qi P."/>
            <person name="Bennetzen J.L."/>
            <person name="Dai X."/>
            <person name="Dawson M.W."/>
            <person name="Muller H.G."/>
            <person name="Kugler K."/>
            <person name="Rivarola-Duarte L."/>
            <person name="Spannagl M."/>
            <person name="Mayer K.F.X."/>
            <person name="Lu F.H."/>
            <person name="Bevan M.W."/>
            <person name="Leroy P."/>
            <person name="Li P."/>
            <person name="You F.M."/>
            <person name="Sun Q."/>
            <person name="Liu Z."/>
            <person name="Lyons E."/>
            <person name="Wicker T."/>
            <person name="Salzberg S.L."/>
            <person name="Devos K.M."/>
            <person name="Dvorak J."/>
        </authorList>
    </citation>
    <scope>NUCLEOTIDE SEQUENCE [LARGE SCALE GENOMIC DNA]</scope>
    <source>
        <strain evidence="2">cv. AL8/78</strain>
    </source>
</reference>
<protein>
    <recommendedName>
        <fullName evidence="1">O-acyltransferase WSD1 C-terminal domain-containing protein</fullName>
    </recommendedName>
</protein>
<reference evidence="3" key="2">
    <citation type="journal article" date="2017" name="Nat. Plants">
        <title>The Aegilops tauschii genome reveals multiple impacts of transposons.</title>
        <authorList>
            <person name="Zhao G."/>
            <person name="Zou C."/>
            <person name="Li K."/>
            <person name="Wang K."/>
            <person name="Li T."/>
            <person name="Gao L."/>
            <person name="Zhang X."/>
            <person name="Wang H."/>
            <person name="Yang Z."/>
            <person name="Liu X."/>
            <person name="Jiang W."/>
            <person name="Mao L."/>
            <person name="Kong X."/>
            <person name="Jiao Y."/>
            <person name="Jia J."/>
        </authorList>
    </citation>
    <scope>NUCLEOTIDE SEQUENCE [LARGE SCALE GENOMIC DNA]</scope>
    <source>
        <strain evidence="3">cv. AL8/78</strain>
    </source>
</reference>
<reference evidence="2" key="5">
    <citation type="journal article" date="2021" name="G3 (Bethesda)">
        <title>Aegilops tauschii genome assembly Aet v5.0 features greater sequence contiguity and improved annotation.</title>
        <authorList>
            <person name="Wang L."/>
            <person name="Zhu T."/>
            <person name="Rodriguez J.C."/>
            <person name="Deal K.R."/>
            <person name="Dubcovsky J."/>
            <person name="McGuire P.E."/>
            <person name="Lux T."/>
            <person name="Spannagl M."/>
            <person name="Mayer K.F.X."/>
            <person name="Baldrich P."/>
            <person name="Meyers B.C."/>
            <person name="Huo N."/>
            <person name="Gu Y.Q."/>
            <person name="Zhou H."/>
            <person name="Devos K.M."/>
            <person name="Bennetzen J.L."/>
            <person name="Unver T."/>
            <person name="Budak H."/>
            <person name="Gulick P.J."/>
            <person name="Galiba G."/>
            <person name="Kalapos B."/>
            <person name="Nelson D.R."/>
            <person name="Li P."/>
            <person name="You F.M."/>
            <person name="Luo M.C."/>
            <person name="Dvorak J."/>
        </authorList>
    </citation>
    <scope>NUCLEOTIDE SEQUENCE [LARGE SCALE GENOMIC DNA]</scope>
    <source>
        <strain evidence="2">cv. AL8/78</strain>
    </source>
</reference>
<feature type="domain" description="O-acyltransferase WSD1 C-terminal" evidence="1">
    <location>
        <begin position="7"/>
        <end position="49"/>
    </location>
</feature>
<dbReference type="GO" id="GO:0005886">
    <property type="term" value="C:plasma membrane"/>
    <property type="evidence" value="ECO:0007669"/>
    <property type="project" value="TreeGrafter"/>
</dbReference>
<dbReference type="Pfam" id="PF06974">
    <property type="entry name" value="WS_DGAT_C"/>
    <property type="match status" value="1"/>
</dbReference>
<accession>A0A453LFW4</accession>
<evidence type="ECO:0000313" key="3">
    <source>
        <dbReference type="Proteomes" id="UP000015105"/>
    </source>
</evidence>
<sequence length="62" mass="7067">VKMFGLKALIVHYQSYNNTIKIVLSVDEEIFPDYSQLLDDFVVSFGLIKDAASRLSESIKKE</sequence>
<dbReference type="PANTHER" id="PTHR31650">
    <property type="entry name" value="O-ACYLTRANSFERASE (WSD1-LIKE) FAMILY PROTEIN"/>
    <property type="match status" value="1"/>
</dbReference>
<organism evidence="2 3">
    <name type="scientific">Aegilops tauschii subsp. strangulata</name>
    <name type="common">Goatgrass</name>
    <dbReference type="NCBI Taxonomy" id="200361"/>
    <lineage>
        <taxon>Eukaryota</taxon>
        <taxon>Viridiplantae</taxon>
        <taxon>Streptophyta</taxon>
        <taxon>Embryophyta</taxon>
        <taxon>Tracheophyta</taxon>
        <taxon>Spermatophyta</taxon>
        <taxon>Magnoliopsida</taxon>
        <taxon>Liliopsida</taxon>
        <taxon>Poales</taxon>
        <taxon>Poaceae</taxon>
        <taxon>BOP clade</taxon>
        <taxon>Pooideae</taxon>
        <taxon>Triticodae</taxon>
        <taxon>Triticeae</taxon>
        <taxon>Triticinae</taxon>
        <taxon>Aegilops</taxon>
    </lineage>
</organism>
<evidence type="ECO:0000313" key="2">
    <source>
        <dbReference type="EnsemblPlants" id="AET5Gv20742100.23"/>
    </source>
</evidence>
<reference evidence="2" key="4">
    <citation type="submission" date="2019-03" db="UniProtKB">
        <authorList>
            <consortium name="EnsemblPlants"/>
        </authorList>
    </citation>
    <scope>IDENTIFICATION</scope>
</reference>
<dbReference type="Gramene" id="AET5Gv20742100.23">
    <property type="protein sequence ID" value="AET5Gv20742100.23"/>
    <property type="gene ID" value="AET5Gv20742100"/>
</dbReference>
<dbReference type="AlphaFoldDB" id="A0A453LFW4"/>
<name>A0A453LFW4_AEGTS</name>
<dbReference type="EnsemblPlants" id="AET5Gv20742100.23">
    <property type="protein sequence ID" value="AET5Gv20742100.23"/>
    <property type="gene ID" value="AET5Gv20742100"/>
</dbReference>